<keyword evidence="9" id="KW-0547">Nucleotide-binding</keyword>
<gene>
    <name evidence="22" type="ORF">HUJ06_014084</name>
</gene>
<evidence type="ECO:0000256" key="3">
    <source>
        <dbReference type="ARBA" id="ARBA00022536"/>
    </source>
</evidence>
<dbReference type="PROSITE" id="PS00108">
    <property type="entry name" value="PROTEIN_KINASE_ST"/>
    <property type="match status" value="1"/>
</dbReference>
<accession>A0A822Z7V4</accession>
<dbReference type="Pfam" id="PF08488">
    <property type="entry name" value="WAK"/>
    <property type="match status" value="1"/>
</dbReference>
<evidence type="ECO:0000256" key="2">
    <source>
        <dbReference type="ARBA" id="ARBA00022527"/>
    </source>
</evidence>
<dbReference type="Pfam" id="PF07645">
    <property type="entry name" value="EGF_CA"/>
    <property type="match status" value="1"/>
</dbReference>
<evidence type="ECO:0000256" key="7">
    <source>
        <dbReference type="ARBA" id="ARBA00022729"/>
    </source>
</evidence>
<evidence type="ECO:0000256" key="14">
    <source>
        <dbReference type="ARBA" id="ARBA00023157"/>
    </source>
</evidence>
<keyword evidence="12 18" id="KW-1133">Transmembrane helix</keyword>
<dbReference type="PANTHER" id="PTHR27005">
    <property type="entry name" value="WALL-ASSOCIATED RECEPTOR KINASE-LIKE 21"/>
    <property type="match status" value="1"/>
</dbReference>
<dbReference type="PROSITE" id="PS50011">
    <property type="entry name" value="PROTEIN_KINASE_DOM"/>
    <property type="match status" value="1"/>
</dbReference>
<dbReference type="EMBL" id="DUZY01000005">
    <property type="protein sequence ID" value="DAD39761.1"/>
    <property type="molecule type" value="Genomic_DNA"/>
</dbReference>
<evidence type="ECO:0000256" key="4">
    <source>
        <dbReference type="ARBA" id="ARBA00022553"/>
    </source>
</evidence>
<dbReference type="PROSITE" id="PS00010">
    <property type="entry name" value="ASX_HYDROXYL"/>
    <property type="match status" value="1"/>
</dbReference>
<keyword evidence="13 18" id="KW-0472">Membrane</keyword>
<feature type="chain" id="PRO_5032623036" evidence="19">
    <location>
        <begin position="22"/>
        <end position="750"/>
    </location>
</feature>
<reference evidence="22 23" key="1">
    <citation type="journal article" date="2020" name="Mol. Biol. Evol.">
        <title>Distinct Expression and Methylation Patterns for Genes with Different Fates following a Single Whole-Genome Duplication in Flowering Plants.</title>
        <authorList>
            <person name="Shi T."/>
            <person name="Rahmani R.S."/>
            <person name="Gugger P.F."/>
            <person name="Wang M."/>
            <person name="Li H."/>
            <person name="Zhang Y."/>
            <person name="Li Z."/>
            <person name="Wang Q."/>
            <person name="Van de Peer Y."/>
            <person name="Marchal K."/>
            <person name="Chen J."/>
        </authorList>
    </citation>
    <scope>NUCLEOTIDE SEQUENCE [LARGE SCALE GENOMIC DNA]</scope>
    <source>
        <tissue evidence="22">Leaf</tissue>
    </source>
</reference>
<dbReference type="InterPro" id="IPR000719">
    <property type="entry name" value="Prot_kinase_dom"/>
</dbReference>
<dbReference type="PROSITE" id="PS50026">
    <property type="entry name" value="EGF_3"/>
    <property type="match status" value="1"/>
</dbReference>
<evidence type="ECO:0000256" key="1">
    <source>
        <dbReference type="ARBA" id="ARBA00004479"/>
    </source>
</evidence>
<dbReference type="FunFam" id="2.10.25.10:FF:000038">
    <property type="entry name" value="Fibrillin 2"/>
    <property type="match status" value="1"/>
</dbReference>
<evidence type="ECO:0000259" key="20">
    <source>
        <dbReference type="PROSITE" id="PS50011"/>
    </source>
</evidence>
<keyword evidence="15" id="KW-0325">Glycoprotein</keyword>
<evidence type="ECO:0000256" key="8">
    <source>
        <dbReference type="ARBA" id="ARBA00022737"/>
    </source>
</evidence>
<dbReference type="AlphaFoldDB" id="A0A822Z7V4"/>
<dbReference type="GO" id="GO:0007166">
    <property type="term" value="P:cell surface receptor signaling pathway"/>
    <property type="evidence" value="ECO:0007669"/>
    <property type="project" value="InterPro"/>
</dbReference>
<keyword evidence="3 17" id="KW-0245">EGF-like domain</keyword>
<feature type="domain" description="EGF-like" evidence="21">
    <location>
        <begin position="293"/>
        <end position="328"/>
    </location>
</feature>
<dbReference type="Gene3D" id="2.10.25.10">
    <property type="entry name" value="Laminin"/>
    <property type="match status" value="1"/>
</dbReference>
<dbReference type="CDD" id="cd00054">
    <property type="entry name" value="EGF_CA"/>
    <property type="match status" value="1"/>
</dbReference>
<feature type="transmembrane region" description="Helical" evidence="18">
    <location>
        <begin position="340"/>
        <end position="363"/>
    </location>
</feature>
<keyword evidence="23" id="KW-1185">Reference proteome</keyword>
<dbReference type="Gene3D" id="3.30.200.20">
    <property type="entry name" value="Phosphorylase Kinase, domain 1"/>
    <property type="match status" value="1"/>
</dbReference>
<dbReference type="SMART" id="SM00179">
    <property type="entry name" value="EGF_CA"/>
    <property type="match status" value="1"/>
</dbReference>
<dbReference type="GO" id="GO:0030247">
    <property type="term" value="F:polysaccharide binding"/>
    <property type="evidence" value="ECO:0007669"/>
    <property type="project" value="InterPro"/>
</dbReference>
<evidence type="ECO:0000256" key="17">
    <source>
        <dbReference type="PROSITE-ProRule" id="PRU00076"/>
    </source>
</evidence>
<comment type="function">
    <text evidence="16">Serine/threonine-protein kinase that may function as a signaling receptor of extracellular matrix component. Binding to pectin may have significance in the control of cell expansion, morphogenesis and development.</text>
</comment>
<dbReference type="InterPro" id="IPR001881">
    <property type="entry name" value="EGF-like_Ca-bd_dom"/>
</dbReference>
<sequence length="750" mass="83765">MGWNIVVVSVILLLNASSTSSQSLAKPGCQQKCGDVNIPYPFGVGNNDSDCFRDSHFHFVCNTSSGHPVLLGFPRGNIPFRNISLEGQTTVHIPIAMDCYNQGGRTYDGFQEIDIYLKKQFSFSSTRTKFTAIGCDTKAYMSSSLSSGYSFTSGCISFCTSDETLINGSCSGIGCCQTSIPNGLHIFNVSLYSFYNHNYSLDFNPCSYAFLADQDWFNNFNFSSPDLMDLPKKRLPIRYDGAPVTPVVLDWLRMWRQHLLLSDSSNPNPTGGYNCHCKQGYRGNPYLPEGCQDIDECKEDNNCTHVCTNTVGSYKCSCPKGTHGDGLSGTGCIKNRSRTFAIVTGIGSSLALLLSFFASFWLYQLHKRIRSKKIKEKFFKQNGGLLLQQQISLEEGNFGNTKIFHGEELEKATDHYNVNRILGEGGQGTVYKGMLTDGRIVAIKKSKKVEMVDEVQIKQFINELVVLSKINHRNVVKLLGCCLETEVPLLVYEFISSGTLFNHIHDRSDDDMPFTWDNRLRIATEVAGALSYLHSAASIPIYHRDVKSSNILLDDKYRAKVSDFGTSRPIAVDKTHLTTAVQGTLGYLDPQYFQSSQFTEKSDVYSFGVVLVELLTGEKPISSFRPGENKSLATYFLSSMEENRLFEILDAQVVKKGEKAEIEVVSNLAKRCLDLNGKNRPTMKEVTVELEGLRISKAHTLVQENHQEMDYCLINRPTCLQDSGSTSIGYKYLEKKAKPLDDQPLLCNTY</sequence>
<evidence type="ECO:0000256" key="18">
    <source>
        <dbReference type="SAM" id="Phobius"/>
    </source>
</evidence>
<dbReference type="GO" id="GO:0004674">
    <property type="term" value="F:protein serine/threonine kinase activity"/>
    <property type="evidence" value="ECO:0007669"/>
    <property type="project" value="UniProtKB-KW"/>
</dbReference>
<dbReference type="FunFam" id="3.30.200.20:FF:000043">
    <property type="entry name" value="Wall-associated receptor kinase 2"/>
    <property type="match status" value="1"/>
</dbReference>
<dbReference type="GO" id="GO:0005524">
    <property type="term" value="F:ATP binding"/>
    <property type="evidence" value="ECO:0007669"/>
    <property type="project" value="UniProtKB-KW"/>
</dbReference>
<dbReference type="InterPro" id="IPR018097">
    <property type="entry name" value="EGF_Ca-bd_CS"/>
</dbReference>
<keyword evidence="5" id="KW-0808">Transferase</keyword>
<organism evidence="22 23">
    <name type="scientific">Nelumbo nucifera</name>
    <name type="common">Sacred lotus</name>
    <dbReference type="NCBI Taxonomy" id="4432"/>
    <lineage>
        <taxon>Eukaryota</taxon>
        <taxon>Viridiplantae</taxon>
        <taxon>Streptophyta</taxon>
        <taxon>Embryophyta</taxon>
        <taxon>Tracheophyta</taxon>
        <taxon>Spermatophyta</taxon>
        <taxon>Magnoliopsida</taxon>
        <taxon>Proteales</taxon>
        <taxon>Nelumbonaceae</taxon>
        <taxon>Nelumbo</taxon>
    </lineage>
</organism>
<evidence type="ECO:0000256" key="9">
    <source>
        <dbReference type="ARBA" id="ARBA00022741"/>
    </source>
</evidence>
<dbReference type="InterPro" id="IPR013695">
    <property type="entry name" value="WAK"/>
</dbReference>
<evidence type="ECO:0000313" key="22">
    <source>
        <dbReference type="EMBL" id="DAD39761.1"/>
    </source>
</evidence>
<dbReference type="InterPro" id="IPR025287">
    <property type="entry name" value="WAK_GUB"/>
</dbReference>
<evidence type="ECO:0000256" key="19">
    <source>
        <dbReference type="SAM" id="SignalP"/>
    </source>
</evidence>
<name>A0A822Z7V4_NELNU</name>
<comment type="subcellular location">
    <subcellularLocation>
        <location evidence="1">Membrane</location>
        <topology evidence="1">Single-pass type I membrane protein</topology>
    </subcellularLocation>
</comment>
<dbReference type="InterPro" id="IPR011009">
    <property type="entry name" value="Kinase-like_dom_sf"/>
</dbReference>
<dbReference type="PANTHER" id="PTHR27005:SF515">
    <property type="entry name" value="WALL-ASSOCIATED RECEPTOR KINASE-LIKE 10-RELATED"/>
    <property type="match status" value="1"/>
</dbReference>
<dbReference type="InterPro" id="IPR008271">
    <property type="entry name" value="Ser/Thr_kinase_AS"/>
</dbReference>
<dbReference type="GO" id="GO:0016020">
    <property type="term" value="C:membrane"/>
    <property type="evidence" value="ECO:0007669"/>
    <property type="project" value="UniProtKB-SubCell"/>
</dbReference>
<dbReference type="InterPro" id="IPR000742">
    <property type="entry name" value="EGF"/>
</dbReference>
<dbReference type="InterPro" id="IPR000152">
    <property type="entry name" value="EGF-type_Asp/Asn_hydroxyl_site"/>
</dbReference>
<evidence type="ECO:0000256" key="6">
    <source>
        <dbReference type="ARBA" id="ARBA00022692"/>
    </source>
</evidence>
<dbReference type="Gene3D" id="1.10.510.10">
    <property type="entry name" value="Transferase(Phosphotransferase) domain 1"/>
    <property type="match status" value="1"/>
</dbReference>
<keyword evidence="2" id="KW-0723">Serine/threonine-protein kinase</keyword>
<feature type="domain" description="Protein kinase" evidence="20">
    <location>
        <begin position="416"/>
        <end position="702"/>
    </location>
</feature>
<dbReference type="InterPro" id="IPR009030">
    <property type="entry name" value="Growth_fac_rcpt_cys_sf"/>
</dbReference>
<proteinExistence type="predicted"/>
<dbReference type="Pfam" id="PF13947">
    <property type="entry name" value="GUB_WAK_bind"/>
    <property type="match status" value="1"/>
</dbReference>
<keyword evidence="8" id="KW-0677">Repeat</keyword>
<dbReference type="PROSITE" id="PS01187">
    <property type="entry name" value="EGF_CA"/>
    <property type="match status" value="1"/>
</dbReference>
<dbReference type="SUPFAM" id="SSF56112">
    <property type="entry name" value="Protein kinase-like (PK-like)"/>
    <property type="match status" value="1"/>
</dbReference>
<dbReference type="GO" id="GO:0005509">
    <property type="term" value="F:calcium ion binding"/>
    <property type="evidence" value="ECO:0007669"/>
    <property type="project" value="InterPro"/>
</dbReference>
<keyword evidence="6 18" id="KW-0812">Transmembrane</keyword>
<keyword evidence="10" id="KW-0418">Kinase</keyword>
<dbReference type="Pfam" id="PF00069">
    <property type="entry name" value="Pkinase"/>
    <property type="match status" value="1"/>
</dbReference>
<dbReference type="SUPFAM" id="SSF57184">
    <property type="entry name" value="Growth factor receptor domain"/>
    <property type="match status" value="1"/>
</dbReference>
<dbReference type="FunFam" id="1.10.510.10:FF:000084">
    <property type="entry name" value="Wall-associated receptor kinase 2"/>
    <property type="match status" value="1"/>
</dbReference>
<dbReference type="Proteomes" id="UP000607653">
    <property type="component" value="Unassembled WGS sequence"/>
</dbReference>
<evidence type="ECO:0000256" key="15">
    <source>
        <dbReference type="ARBA" id="ARBA00023180"/>
    </source>
</evidence>
<protein>
    <submittedName>
        <fullName evidence="22">Uncharacterized protein</fullName>
    </submittedName>
</protein>
<evidence type="ECO:0000256" key="13">
    <source>
        <dbReference type="ARBA" id="ARBA00023136"/>
    </source>
</evidence>
<evidence type="ECO:0000313" key="23">
    <source>
        <dbReference type="Proteomes" id="UP000607653"/>
    </source>
</evidence>
<keyword evidence="4" id="KW-0597">Phosphoprotein</keyword>
<dbReference type="InterPro" id="IPR049883">
    <property type="entry name" value="NOTCH1_EGF-like"/>
</dbReference>
<feature type="signal peptide" evidence="19">
    <location>
        <begin position="1"/>
        <end position="21"/>
    </location>
</feature>
<evidence type="ECO:0000256" key="11">
    <source>
        <dbReference type="ARBA" id="ARBA00022840"/>
    </source>
</evidence>
<dbReference type="InterPro" id="IPR045274">
    <property type="entry name" value="WAK-like"/>
</dbReference>
<keyword evidence="14 17" id="KW-1015">Disulfide bond</keyword>
<evidence type="ECO:0000256" key="16">
    <source>
        <dbReference type="ARBA" id="ARBA00058961"/>
    </source>
</evidence>
<comment type="caution">
    <text evidence="17">Lacks conserved residue(s) required for the propagation of feature annotation.</text>
</comment>
<evidence type="ECO:0000256" key="12">
    <source>
        <dbReference type="ARBA" id="ARBA00022989"/>
    </source>
</evidence>
<feature type="disulfide bond" evidence="17">
    <location>
        <begin position="297"/>
        <end position="307"/>
    </location>
</feature>
<keyword evidence="11" id="KW-0067">ATP-binding</keyword>
<evidence type="ECO:0000259" key="21">
    <source>
        <dbReference type="PROSITE" id="PS50026"/>
    </source>
</evidence>
<keyword evidence="7 19" id="KW-0732">Signal</keyword>
<evidence type="ECO:0000256" key="10">
    <source>
        <dbReference type="ARBA" id="ARBA00022777"/>
    </source>
</evidence>
<dbReference type="SMART" id="SM00220">
    <property type="entry name" value="S_TKc"/>
    <property type="match status" value="1"/>
</dbReference>
<comment type="caution">
    <text evidence="22">The sequence shown here is derived from an EMBL/GenBank/DDBJ whole genome shotgun (WGS) entry which is preliminary data.</text>
</comment>
<evidence type="ECO:0000256" key="5">
    <source>
        <dbReference type="ARBA" id="ARBA00022679"/>
    </source>
</evidence>